<dbReference type="PANTHER" id="PTHR10913">
    <property type="entry name" value="FOLLISTATIN-RELATED"/>
    <property type="match status" value="1"/>
</dbReference>
<dbReference type="SMART" id="SM00280">
    <property type="entry name" value="KAZAL"/>
    <property type="match status" value="1"/>
</dbReference>
<evidence type="ECO:0000313" key="3">
    <source>
        <dbReference type="EMBL" id="TNN32597.1"/>
    </source>
</evidence>
<dbReference type="SUPFAM" id="SSF100895">
    <property type="entry name" value="Kazal-type serine protease inhibitors"/>
    <property type="match status" value="1"/>
</dbReference>
<dbReference type="AlphaFoldDB" id="A0A4Z2EUJ6"/>
<proteinExistence type="predicted"/>
<keyword evidence="1" id="KW-1015">Disulfide bond</keyword>
<dbReference type="InterPro" id="IPR050653">
    <property type="entry name" value="Prot_Inhib_GrowthFact_Antg"/>
</dbReference>
<gene>
    <name evidence="3" type="primary">AGRN_7</name>
    <name evidence="3" type="ORF">EYF80_057241</name>
</gene>
<evidence type="ECO:0000313" key="4">
    <source>
        <dbReference type="Proteomes" id="UP000314294"/>
    </source>
</evidence>
<dbReference type="OrthoDB" id="5983569at2759"/>
<dbReference type="Gene3D" id="3.30.60.30">
    <property type="match status" value="1"/>
</dbReference>
<protein>
    <submittedName>
        <fullName evidence="3">Agrin</fullName>
    </submittedName>
</protein>
<dbReference type="CDD" id="cd00104">
    <property type="entry name" value="KAZAL_FS"/>
    <property type="match status" value="1"/>
</dbReference>
<dbReference type="GO" id="GO:0005576">
    <property type="term" value="C:extracellular region"/>
    <property type="evidence" value="ECO:0007669"/>
    <property type="project" value="TreeGrafter"/>
</dbReference>
<sequence>MCLHCANVPLHCGSGGSGSGAESCEQDRCRMFGGSWDEDAEDDRCVCGSDGRNYSNECQLKKARCEKQEHLLIQSQGHCAGRYTAHRSPPPRPHTLAKPHPHPHPIPPLIPSINLGGAVIVLGM</sequence>
<dbReference type="Pfam" id="PF07648">
    <property type="entry name" value="Kazal_2"/>
    <property type="match status" value="1"/>
</dbReference>
<comment type="caution">
    <text evidence="3">The sequence shown here is derived from an EMBL/GenBank/DDBJ whole genome shotgun (WGS) entry which is preliminary data.</text>
</comment>
<organism evidence="3 4">
    <name type="scientific">Liparis tanakae</name>
    <name type="common">Tanaka's snailfish</name>
    <dbReference type="NCBI Taxonomy" id="230148"/>
    <lineage>
        <taxon>Eukaryota</taxon>
        <taxon>Metazoa</taxon>
        <taxon>Chordata</taxon>
        <taxon>Craniata</taxon>
        <taxon>Vertebrata</taxon>
        <taxon>Euteleostomi</taxon>
        <taxon>Actinopterygii</taxon>
        <taxon>Neopterygii</taxon>
        <taxon>Teleostei</taxon>
        <taxon>Neoteleostei</taxon>
        <taxon>Acanthomorphata</taxon>
        <taxon>Eupercaria</taxon>
        <taxon>Perciformes</taxon>
        <taxon>Cottioidei</taxon>
        <taxon>Cottales</taxon>
        <taxon>Liparidae</taxon>
        <taxon>Liparis</taxon>
    </lineage>
</organism>
<dbReference type="InterPro" id="IPR036058">
    <property type="entry name" value="Kazal_dom_sf"/>
</dbReference>
<dbReference type="PROSITE" id="PS51465">
    <property type="entry name" value="KAZAL_2"/>
    <property type="match status" value="1"/>
</dbReference>
<feature type="domain" description="Kazal-like" evidence="2">
    <location>
        <begin position="46"/>
        <end position="81"/>
    </location>
</feature>
<name>A0A4Z2EUJ6_9TELE</name>
<accession>A0A4Z2EUJ6</accession>
<dbReference type="Proteomes" id="UP000314294">
    <property type="component" value="Unassembled WGS sequence"/>
</dbReference>
<dbReference type="PANTHER" id="PTHR10913:SF78">
    <property type="entry name" value="AGRIN"/>
    <property type="match status" value="1"/>
</dbReference>
<dbReference type="GO" id="GO:0030154">
    <property type="term" value="P:cell differentiation"/>
    <property type="evidence" value="ECO:0007669"/>
    <property type="project" value="TreeGrafter"/>
</dbReference>
<dbReference type="InterPro" id="IPR002350">
    <property type="entry name" value="Kazal_dom"/>
</dbReference>
<keyword evidence="4" id="KW-1185">Reference proteome</keyword>
<evidence type="ECO:0000259" key="2">
    <source>
        <dbReference type="PROSITE" id="PS51465"/>
    </source>
</evidence>
<reference evidence="3 4" key="1">
    <citation type="submission" date="2019-03" db="EMBL/GenBank/DDBJ databases">
        <title>First draft genome of Liparis tanakae, snailfish: a comprehensive survey of snailfish specific genes.</title>
        <authorList>
            <person name="Kim W."/>
            <person name="Song I."/>
            <person name="Jeong J.-H."/>
            <person name="Kim D."/>
            <person name="Kim S."/>
            <person name="Ryu S."/>
            <person name="Song J.Y."/>
            <person name="Lee S.K."/>
        </authorList>
    </citation>
    <scope>NUCLEOTIDE SEQUENCE [LARGE SCALE GENOMIC DNA]</scope>
    <source>
        <tissue evidence="3">Muscle</tissue>
    </source>
</reference>
<dbReference type="EMBL" id="SRLO01002596">
    <property type="protein sequence ID" value="TNN32597.1"/>
    <property type="molecule type" value="Genomic_DNA"/>
</dbReference>
<evidence type="ECO:0000256" key="1">
    <source>
        <dbReference type="ARBA" id="ARBA00023157"/>
    </source>
</evidence>